<gene>
    <name evidence="3" type="ORF">Pph01_10750</name>
</gene>
<feature type="compositionally biased region" description="Acidic residues" evidence="1">
    <location>
        <begin position="54"/>
        <end position="64"/>
    </location>
</feature>
<dbReference type="Proteomes" id="UP000622547">
    <property type="component" value="Unassembled WGS sequence"/>
</dbReference>
<keyword evidence="2" id="KW-1133">Transmembrane helix</keyword>
<feature type="region of interest" description="Disordered" evidence="1">
    <location>
        <begin position="38"/>
        <end position="72"/>
    </location>
</feature>
<sequence>MHRSFPARVAMVGLIATIAIIAVFTLAVLLPAQDQAPVGTAPTSFPAQSAQAAGEEDPDEEEPEEQRHPAGTAIPLMVDQETRDQLSAAARAVVDPSGPVKGAMNVATGGTIYYGEIYGKTPKTDMHYVRATIDLVYFWKQKGDGPWEFQGGYDARMCNPRPPSIPLALHRAWGTMGEPYFDGNRWCDGQTT</sequence>
<organism evidence="3 4">
    <name type="scientific">Planotetraspora phitsanulokensis</name>
    <dbReference type="NCBI Taxonomy" id="575192"/>
    <lineage>
        <taxon>Bacteria</taxon>
        <taxon>Bacillati</taxon>
        <taxon>Actinomycetota</taxon>
        <taxon>Actinomycetes</taxon>
        <taxon>Streptosporangiales</taxon>
        <taxon>Streptosporangiaceae</taxon>
        <taxon>Planotetraspora</taxon>
    </lineage>
</organism>
<evidence type="ECO:0000313" key="3">
    <source>
        <dbReference type="EMBL" id="GII36072.1"/>
    </source>
</evidence>
<dbReference type="AlphaFoldDB" id="A0A8J3U343"/>
<feature type="compositionally biased region" description="Polar residues" evidence="1">
    <location>
        <begin position="41"/>
        <end position="51"/>
    </location>
</feature>
<name>A0A8J3U343_9ACTN</name>
<protein>
    <submittedName>
        <fullName evidence="3">Uncharacterized protein</fullName>
    </submittedName>
</protein>
<evidence type="ECO:0000256" key="2">
    <source>
        <dbReference type="SAM" id="Phobius"/>
    </source>
</evidence>
<keyword evidence="4" id="KW-1185">Reference proteome</keyword>
<evidence type="ECO:0000313" key="4">
    <source>
        <dbReference type="Proteomes" id="UP000622547"/>
    </source>
</evidence>
<evidence type="ECO:0000256" key="1">
    <source>
        <dbReference type="SAM" id="MobiDB-lite"/>
    </source>
</evidence>
<feature type="transmembrane region" description="Helical" evidence="2">
    <location>
        <begin position="12"/>
        <end position="32"/>
    </location>
</feature>
<keyword evidence="2" id="KW-0812">Transmembrane</keyword>
<comment type="caution">
    <text evidence="3">The sequence shown here is derived from an EMBL/GenBank/DDBJ whole genome shotgun (WGS) entry which is preliminary data.</text>
</comment>
<proteinExistence type="predicted"/>
<accession>A0A8J3U343</accession>
<dbReference type="EMBL" id="BOOP01000003">
    <property type="protein sequence ID" value="GII36072.1"/>
    <property type="molecule type" value="Genomic_DNA"/>
</dbReference>
<reference evidence="3 4" key="1">
    <citation type="submission" date="2021-01" db="EMBL/GenBank/DDBJ databases">
        <title>Whole genome shotgun sequence of Planotetraspora phitsanulokensis NBRC 104273.</title>
        <authorList>
            <person name="Komaki H."/>
            <person name="Tamura T."/>
        </authorList>
    </citation>
    <scope>NUCLEOTIDE SEQUENCE [LARGE SCALE GENOMIC DNA]</scope>
    <source>
        <strain evidence="3 4">NBRC 104273</strain>
    </source>
</reference>
<keyword evidence="2" id="KW-0472">Membrane</keyword>